<dbReference type="AlphaFoldDB" id="A0A6H1ZZI9"/>
<evidence type="ECO:0000313" key="1">
    <source>
        <dbReference type="EMBL" id="QJA52899.1"/>
    </source>
</evidence>
<name>A0A6H1ZZI9_9ZZZZ</name>
<reference evidence="1" key="1">
    <citation type="submission" date="2020-03" db="EMBL/GenBank/DDBJ databases">
        <title>The deep terrestrial virosphere.</title>
        <authorList>
            <person name="Holmfeldt K."/>
            <person name="Nilsson E."/>
            <person name="Simone D."/>
            <person name="Lopez-Fernandez M."/>
            <person name="Wu X."/>
            <person name="de Brujin I."/>
            <person name="Lundin D."/>
            <person name="Andersson A."/>
            <person name="Bertilsson S."/>
            <person name="Dopson M."/>
        </authorList>
    </citation>
    <scope>NUCLEOTIDE SEQUENCE</scope>
    <source>
        <strain evidence="1">TM448A03070</strain>
    </source>
</reference>
<organism evidence="1">
    <name type="scientific">viral metagenome</name>
    <dbReference type="NCBI Taxonomy" id="1070528"/>
    <lineage>
        <taxon>unclassified sequences</taxon>
        <taxon>metagenomes</taxon>
        <taxon>organismal metagenomes</taxon>
    </lineage>
</organism>
<gene>
    <name evidence="1" type="ORF">TM448A03070_0003</name>
</gene>
<proteinExistence type="predicted"/>
<accession>A0A6H1ZZI9</accession>
<dbReference type="EMBL" id="MT144377">
    <property type="protein sequence ID" value="QJA52899.1"/>
    <property type="molecule type" value="Genomic_DNA"/>
</dbReference>
<protein>
    <submittedName>
        <fullName evidence="1">Uncharacterized protein</fullName>
    </submittedName>
</protein>
<sequence>MEKAISINCFGLFMKVNGEEDCNTCNYRVECWKLIRQKEKELEKIKNIEIVSWYKNKTCNINDIDSSVCDSCG</sequence>